<feature type="transmembrane region" description="Helical" evidence="1">
    <location>
        <begin position="39"/>
        <end position="61"/>
    </location>
</feature>
<organism evidence="2 3">
    <name type="scientific">Ruminococcus albus</name>
    <dbReference type="NCBI Taxonomy" id="1264"/>
    <lineage>
        <taxon>Bacteria</taxon>
        <taxon>Bacillati</taxon>
        <taxon>Bacillota</taxon>
        <taxon>Clostridia</taxon>
        <taxon>Eubacteriales</taxon>
        <taxon>Oscillospiraceae</taxon>
        <taxon>Ruminococcus</taxon>
    </lineage>
</organism>
<reference evidence="2 3" key="1">
    <citation type="submission" date="2016-10" db="EMBL/GenBank/DDBJ databases">
        <authorList>
            <person name="de Groot N.N."/>
        </authorList>
    </citation>
    <scope>NUCLEOTIDE SEQUENCE [LARGE SCALE GENOMIC DNA]</scope>
    <source>
        <strain evidence="2 3">AR67</strain>
    </source>
</reference>
<dbReference type="EMBL" id="FOKQ01000028">
    <property type="protein sequence ID" value="SFC98667.1"/>
    <property type="molecule type" value="Genomic_DNA"/>
</dbReference>
<keyword evidence="1" id="KW-0812">Transmembrane</keyword>
<dbReference type="Proteomes" id="UP000182192">
    <property type="component" value="Unassembled WGS sequence"/>
</dbReference>
<evidence type="ECO:0000313" key="2">
    <source>
        <dbReference type="EMBL" id="SFC98667.1"/>
    </source>
</evidence>
<dbReference type="RefSeq" id="WP_347500956.1">
    <property type="nucleotide sequence ID" value="NZ_FOKQ01000028.1"/>
</dbReference>
<keyword evidence="1" id="KW-1133">Transmembrane helix</keyword>
<dbReference type="AlphaFoldDB" id="A0A1I1NMB4"/>
<keyword evidence="1" id="KW-0472">Membrane</keyword>
<evidence type="ECO:0000256" key="1">
    <source>
        <dbReference type="SAM" id="Phobius"/>
    </source>
</evidence>
<protein>
    <submittedName>
        <fullName evidence="2">Uncharacterized protein</fullName>
    </submittedName>
</protein>
<feature type="transmembrane region" description="Helical" evidence="1">
    <location>
        <begin position="12"/>
        <end position="33"/>
    </location>
</feature>
<gene>
    <name evidence="2" type="ORF">SAMN02910406_02808</name>
</gene>
<dbReference type="eggNOG" id="ENOG5033AB6">
    <property type="taxonomic scope" value="Bacteria"/>
</dbReference>
<sequence length="141" mass="16148">MSKFRIPKINSIHFGAAWIVLSLVVGLLLPAVIRIITGVFYWKMSIIGGVILLGFIIVFCIEMKQDHGKNPYYERYLSEDIPFDPDKQTAVIKCSICTGEQIAGFKNKEDGHFTEVMLIRDADDLAKFKEIYKIEEIKKVY</sequence>
<proteinExistence type="predicted"/>
<accession>A0A1I1NMB4</accession>
<name>A0A1I1NMB4_RUMAL</name>
<evidence type="ECO:0000313" key="3">
    <source>
        <dbReference type="Proteomes" id="UP000182192"/>
    </source>
</evidence>